<name>A0A0B5IZ92_9VIRU</name>
<organism evidence="2 3">
    <name type="scientific">Pandoravirus inopinatum</name>
    <dbReference type="NCBI Taxonomy" id="1605721"/>
    <lineage>
        <taxon>Viruses</taxon>
        <taxon>Pandoravirus</taxon>
    </lineage>
</organism>
<dbReference type="EMBL" id="KP136319">
    <property type="protein sequence ID" value="AJF98188.1"/>
    <property type="molecule type" value="Genomic_DNA"/>
</dbReference>
<reference evidence="2 3" key="1">
    <citation type="journal article" date="2015" name="Parasitol. Res.">
        <title>Viruses in close associations with free-living amoebae.</title>
        <authorList>
            <person name="Scheid P."/>
        </authorList>
    </citation>
    <scope>NUCLEOTIDE SEQUENCE [LARGE SCALE GENOMIC DNA]</scope>
    <source>
        <strain evidence="2">KlaHel</strain>
    </source>
</reference>
<dbReference type="RefSeq" id="YP_009120423.1">
    <property type="nucleotide sequence ID" value="NC_026440.1"/>
</dbReference>
<feature type="region of interest" description="Disordered" evidence="1">
    <location>
        <begin position="14"/>
        <end position="42"/>
    </location>
</feature>
<feature type="region of interest" description="Disordered" evidence="1">
    <location>
        <begin position="106"/>
        <end position="127"/>
    </location>
</feature>
<evidence type="ECO:0000313" key="2">
    <source>
        <dbReference type="EMBL" id="AJF98188.1"/>
    </source>
</evidence>
<dbReference type="GeneID" id="23463105"/>
<feature type="compositionally biased region" description="Basic residues" evidence="1">
    <location>
        <begin position="109"/>
        <end position="124"/>
    </location>
</feature>
<protein>
    <submittedName>
        <fullName evidence="2">Uncharacterized protein</fullName>
    </submittedName>
</protein>
<proteinExistence type="predicted"/>
<dbReference type="KEGG" id="vg:23463105"/>
<accession>A0A0B5IZ92</accession>
<dbReference type="Proteomes" id="UP000202511">
    <property type="component" value="Segment"/>
</dbReference>
<evidence type="ECO:0000313" key="3">
    <source>
        <dbReference type="Proteomes" id="UP000202511"/>
    </source>
</evidence>
<evidence type="ECO:0000256" key="1">
    <source>
        <dbReference type="SAM" id="MobiDB-lite"/>
    </source>
</evidence>
<sequence length="164" mass="18740">MSVHGPVFFSTRPFSSGGTHATGAPPQYAGKKHKTQKDKTPDFLKRTNDNKWLFLEAHHVVPLFFFAWRRPPLPWLCFCGGFLVFPRTFFRGAFWRKSAVGTVGERTRDRRRTGRASRGVRGKKGSIATPLPWTPPPACRRHFEKSLFFLWASLHLGFAQGEPR</sequence>